<evidence type="ECO:0000313" key="2">
    <source>
        <dbReference type="EMBL" id="KAK4180283.1"/>
    </source>
</evidence>
<gene>
    <name evidence="2" type="ORF">QBC36DRAFT_356819</name>
</gene>
<dbReference type="AlphaFoldDB" id="A0AAN6WES6"/>
<organism evidence="2 3">
    <name type="scientific">Triangularia setosa</name>
    <dbReference type="NCBI Taxonomy" id="2587417"/>
    <lineage>
        <taxon>Eukaryota</taxon>
        <taxon>Fungi</taxon>
        <taxon>Dikarya</taxon>
        <taxon>Ascomycota</taxon>
        <taxon>Pezizomycotina</taxon>
        <taxon>Sordariomycetes</taxon>
        <taxon>Sordariomycetidae</taxon>
        <taxon>Sordariales</taxon>
        <taxon>Podosporaceae</taxon>
        <taxon>Triangularia</taxon>
    </lineage>
</organism>
<accession>A0AAN6WES6</accession>
<dbReference type="EMBL" id="MU866101">
    <property type="protein sequence ID" value="KAK4180283.1"/>
    <property type="molecule type" value="Genomic_DNA"/>
</dbReference>
<reference evidence="2" key="2">
    <citation type="submission" date="2023-05" db="EMBL/GenBank/DDBJ databases">
        <authorList>
            <consortium name="Lawrence Berkeley National Laboratory"/>
            <person name="Steindorff A."/>
            <person name="Hensen N."/>
            <person name="Bonometti L."/>
            <person name="Westerberg I."/>
            <person name="Brannstrom I.O."/>
            <person name="Guillou S."/>
            <person name="Cros-Aarteil S."/>
            <person name="Calhoun S."/>
            <person name="Haridas S."/>
            <person name="Kuo A."/>
            <person name="Mondo S."/>
            <person name="Pangilinan J."/>
            <person name="Riley R."/>
            <person name="Labutti K."/>
            <person name="Andreopoulos B."/>
            <person name="Lipzen A."/>
            <person name="Chen C."/>
            <person name="Yanf M."/>
            <person name="Daum C."/>
            <person name="Ng V."/>
            <person name="Clum A."/>
            <person name="Ohm R."/>
            <person name="Martin F."/>
            <person name="Silar P."/>
            <person name="Natvig D."/>
            <person name="Lalanne C."/>
            <person name="Gautier V."/>
            <person name="Ament-Velasquez S.L."/>
            <person name="Kruys A."/>
            <person name="Hutchinson M.I."/>
            <person name="Powell A.J."/>
            <person name="Barry K."/>
            <person name="Miller A.N."/>
            <person name="Grigoriev I.V."/>
            <person name="Debuchy R."/>
            <person name="Gladieux P."/>
            <person name="Thoren M.H."/>
            <person name="Johannesson H."/>
        </authorList>
    </citation>
    <scope>NUCLEOTIDE SEQUENCE</scope>
    <source>
        <strain evidence="2">CBS 892.96</strain>
    </source>
</reference>
<sequence>MPIEASKTYISVHSTAIDNLRPVIQFALDSREAGCPVEPVDSQPSDAQKGRTPPAQHESPATTSLASPLPRAHALHKQWWQVTMQRAISARSCCTCNDTSASAESILVDGPIWRLLSFPAAGAVLRYESIPDDFDAAIRFVIPFARLWLNPLVRLPSSAVSCHRRNEPGEPRDAREGPSRSSGRLLIVGMRLVILKEVRGP</sequence>
<comment type="caution">
    <text evidence="2">The sequence shown here is derived from an EMBL/GenBank/DDBJ whole genome shotgun (WGS) entry which is preliminary data.</text>
</comment>
<keyword evidence="3" id="KW-1185">Reference proteome</keyword>
<proteinExistence type="predicted"/>
<reference evidence="2" key="1">
    <citation type="journal article" date="2023" name="Mol. Phylogenet. Evol.">
        <title>Genome-scale phylogeny and comparative genomics of the fungal order Sordariales.</title>
        <authorList>
            <person name="Hensen N."/>
            <person name="Bonometti L."/>
            <person name="Westerberg I."/>
            <person name="Brannstrom I.O."/>
            <person name="Guillou S."/>
            <person name="Cros-Aarteil S."/>
            <person name="Calhoun S."/>
            <person name="Haridas S."/>
            <person name="Kuo A."/>
            <person name="Mondo S."/>
            <person name="Pangilinan J."/>
            <person name="Riley R."/>
            <person name="LaButti K."/>
            <person name="Andreopoulos B."/>
            <person name="Lipzen A."/>
            <person name="Chen C."/>
            <person name="Yan M."/>
            <person name="Daum C."/>
            <person name="Ng V."/>
            <person name="Clum A."/>
            <person name="Steindorff A."/>
            <person name="Ohm R.A."/>
            <person name="Martin F."/>
            <person name="Silar P."/>
            <person name="Natvig D.O."/>
            <person name="Lalanne C."/>
            <person name="Gautier V."/>
            <person name="Ament-Velasquez S.L."/>
            <person name="Kruys A."/>
            <person name="Hutchinson M.I."/>
            <person name="Powell A.J."/>
            <person name="Barry K."/>
            <person name="Miller A.N."/>
            <person name="Grigoriev I.V."/>
            <person name="Debuchy R."/>
            <person name="Gladieux P."/>
            <person name="Hiltunen Thoren M."/>
            <person name="Johannesson H."/>
        </authorList>
    </citation>
    <scope>NUCLEOTIDE SEQUENCE</scope>
    <source>
        <strain evidence="2">CBS 892.96</strain>
    </source>
</reference>
<protein>
    <submittedName>
        <fullName evidence="2">Uncharacterized protein</fullName>
    </submittedName>
</protein>
<evidence type="ECO:0000313" key="3">
    <source>
        <dbReference type="Proteomes" id="UP001302321"/>
    </source>
</evidence>
<feature type="region of interest" description="Disordered" evidence="1">
    <location>
        <begin position="35"/>
        <end position="67"/>
    </location>
</feature>
<dbReference type="Proteomes" id="UP001302321">
    <property type="component" value="Unassembled WGS sequence"/>
</dbReference>
<evidence type="ECO:0000256" key="1">
    <source>
        <dbReference type="SAM" id="MobiDB-lite"/>
    </source>
</evidence>
<name>A0AAN6WES6_9PEZI</name>